<protein>
    <recommendedName>
        <fullName evidence="8">Ribonuclease 3</fullName>
        <ecNumber evidence="8">3.1.26.3</ecNumber>
    </recommendedName>
    <alternativeName>
        <fullName evidence="8">Ribonuclease III</fullName>
        <shortName evidence="8">RNase III</shortName>
    </alternativeName>
</protein>
<keyword evidence="8" id="KW-0698">rRNA processing</keyword>
<dbReference type="GO" id="GO:0004525">
    <property type="term" value="F:ribonuclease III activity"/>
    <property type="evidence" value="ECO:0007669"/>
    <property type="project" value="UniProtKB-EC"/>
</dbReference>
<gene>
    <name evidence="8 11" type="primary">rnc</name>
    <name evidence="11" type="ORF">ABVQ20_11830</name>
</gene>
<feature type="domain" description="DRBM" evidence="9">
    <location>
        <begin position="163"/>
        <end position="227"/>
    </location>
</feature>
<accession>A0ABV2DC97</accession>
<sequence length="240" mass="25871">MATKRLSADALADELKRRIGHTFADSQRLQRALTHASARSSHAGVDYERFEFLGDRVLGLVVADMLLAAFPDAAEGELSVRLNALVNAEALAEIAEDIGLPELIRAGSDVRGLDGRKRVNLRADALESLIAVLYLDGGLEAARAFIHKYWQSRSQATGAARRDAKTELQEWAHQAATAVPAYKIESREGPDHDPLFTVSVKVGAFQMATGSGRSKREAEQAAAAALLVREGVWLNQGSAA</sequence>
<dbReference type="PROSITE" id="PS00517">
    <property type="entry name" value="RNASE_3_1"/>
    <property type="match status" value="1"/>
</dbReference>
<keyword evidence="8" id="KW-0963">Cytoplasm</keyword>
<evidence type="ECO:0000256" key="2">
    <source>
        <dbReference type="ARBA" id="ARBA00010183"/>
    </source>
</evidence>
<keyword evidence="8" id="KW-0479">Metal-binding</keyword>
<dbReference type="Pfam" id="PF14622">
    <property type="entry name" value="Ribonucleas_3_3"/>
    <property type="match status" value="1"/>
</dbReference>
<dbReference type="EC" id="3.1.26.3" evidence="8"/>
<dbReference type="CDD" id="cd10845">
    <property type="entry name" value="DSRM_RNAse_III_family"/>
    <property type="match status" value="1"/>
</dbReference>
<feature type="binding site" evidence="8">
    <location>
        <position position="124"/>
    </location>
    <ligand>
        <name>Mg(2+)</name>
        <dbReference type="ChEBI" id="CHEBI:18420"/>
    </ligand>
</feature>
<evidence type="ECO:0000256" key="7">
    <source>
        <dbReference type="ARBA" id="ARBA00022884"/>
    </source>
</evidence>
<dbReference type="HAMAP" id="MF_00104">
    <property type="entry name" value="RNase_III"/>
    <property type="match status" value="1"/>
</dbReference>
<dbReference type="SUPFAM" id="SSF69065">
    <property type="entry name" value="RNase III domain-like"/>
    <property type="match status" value="1"/>
</dbReference>
<dbReference type="PANTHER" id="PTHR11207:SF0">
    <property type="entry name" value="RIBONUCLEASE 3"/>
    <property type="match status" value="1"/>
</dbReference>
<comment type="cofactor">
    <cofactor evidence="8">
        <name>Mg(2+)</name>
        <dbReference type="ChEBI" id="CHEBI:18420"/>
    </cofactor>
</comment>
<dbReference type="SMART" id="SM00535">
    <property type="entry name" value="RIBOc"/>
    <property type="match status" value="1"/>
</dbReference>
<dbReference type="SUPFAM" id="SSF54768">
    <property type="entry name" value="dsRNA-binding domain-like"/>
    <property type="match status" value="1"/>
</dbReference>
<feature type="active site" evidence="8">
    <location>
        <position position="55"/>
    </location>
</feature>
<keyword evidence="4 8" id="KW-0540">Nuclease</keyword>
<name>A0ABV2DC97_9HYPH</name>
<dbReference type="CDD" id="cd00593">
    <property type="entry name" value="RIBOc"/>
    <property type="match status" value="1"/>
</dbReference>
<organism evidence="11 12">
    <name type="scientific">Mesorhizobium shangrilense</name>
    <dbReference type="NCBI Taxonomy" id="460060"/>
    <lineage>
        <taxon>Bacteria</taxon>
        <taxon>Pseudomonadati</taxon>
        <taxon>Pseudomonadota</taxon>
        <taxon>Alphaproteobacteria</taxon>
        <taxon>Hyphomicrobiales</taxon>
        <taxon>Phyllobacteriaceae</taxon>
        <taxon>Mesorhizobium</taxon>
    </lineage>
</organism>
<dbReference type="PANTHER" id="PTHR11207">
    <property type="entry name" value="RIBONUCLEASE III"/>
    <property type="match status" value="1"/>
</dbReference>
<comment type="caution">
    <text evidence="11">The sequence shown here is derived from an EMBL/GenBank/DDBJ whole genome shotgun (WGS) entry which is preliminary data.</text>
</comment>
<evidence type="ECO:0000256" key="6">
    <source>
        <dbReference type="ARBA" id="ARBA00022801"/>
    </source>
</evidence>
<keyword evidence="8" id="KW-0819">tRNA processing</keyword>
<dbReference type="InterPro" id="IPR036389">
    <property type="entry name" value="RNase_III_sf"/>
</dbReference>
<evidence type="ECO:0000256" key="4">
    <source>
        <dbReference type="ARBA" id="ARBA00022722"/>
    </source>
</evidence>
<dbReference type="InterPro" id="IPR000999">
    <property type="entry name" value="RNase_III_dom"/>
</dbReference>
<evidence type="ECO:0000313" key="11">
    <source>
        <dbReference type="EMBL" id="MET2827664.1"/>
    </source>
</evidence>
<evidence type="ECO:0000259" key="10">
    <source>
        <dbReference type="PROSITE" id="PS50142"/>
    </source>
</evidence>
<feature type="active site" evidence="8">
    <location>
        <position position="127"/>
    </location>
</feature>
<comment type="function">
    <text evidence="8">Digests double-stranded RNA. Involved in the processing of primary rRNA transcript to yield the immediate precursors to the large and small rRNAs (23S and 16S). Processes some mRNAs, and tRNAs when they are encoded in the rRNA operon. Processes pre-crRNA and tracrRNA of type II CRISPR loci if present in the organism.</text>
</comment>
<dbReference type="NCBIfam" id="TIGR02191">
    <property type="entry name" value="RNaseIII"/>
    <property type="match status" value="1"/>
</dbReference>
<keyword evidence="6 8" id="KW-0378">Hydrolase</keyword>
<evidence type="ECO:0000256" key="1">
    <source>
        <dbReference type="ARBA" id="ARBA00000109"/>
    </source>
</evidence>
<dbReference type="InterPro" id="IPR011907">
    <property type="entry name" value="RNase_III"/>
</dbReference>
<proteinExistence type="inferred from homology"/>
<comment type="subunit">
    <text evidence="8">Homodimer.</text>
</comment>
<keyword evidence="5 8" id="KW-0255">Endonuclease</keyword>
<keyword evidence="8" id="KW-0699">rRNA-binding</keyword>
<evidence type="ECO:0000256" key="8">
    <source>
        <dbReference type="HAMAP-Rule" id="MF_00104"/>
    </source>
</evidence>
<dbReference type="SMART" id="SM00358">
    <property type="entry name" value="DSRM"/>
    <property type="match status" value="1"/>
</dbReference>
<keyword evidence="8" id="KW-0460">Magnesium</keyword>
<feature type="binding site" evidence="8">
    <location>
        <position position="51"/>
    </location>
    <ligand>
        <name>Mg(2+)</name>
        <dbReference type="ChEBI" id="CHEBI:18420"/>
    </ligand>
</feature>
<evidence type="ECO:0000313" key="12">
    <source>
        <dbReference type="Proteomes" id="UP001548832"/>
    </source>
</evidence>
<dbReference type="Gene3D" id="1.10.1520.10">
    <property type="entry name" value="Ribonuclease III domain"/>
    <property type="match status" value="1"/>
</dbReference>
<feature type="binding site" evidence="8">
    <location>
        <position position="127"/>
    </location>
    <ligand>
        <name>Mg(2+)</name>
        <dbReference type="ChEBI" id="CHEBI:18420"/>
    </ligand>
</feature>
<evidence type="ECO:0000256" key="3">
    <source>
        <dbReference type="ARBA" id="ARBA00022664"/>
    </source>
</evidence>
<keyword evidence="12" id="KW-1185">Reference proteome</keyword>
<comment type="subcellular location">
    <subcellularLocation>
        <location evidence="8">Cytoplasm</location>
    </subcellularLocation>
</comment>
<dbReference type="Gene3D" id="3.30.160.20">
    <property type="match status" value="1"/>
</dbReference>
<keyword evidence="7 8" id="KW-0694">RNA-binding</keyword>
<dbReference type="InterPro" id="IPR014720">
    <property type="entry name" value="dsRBD_dom"/>
</dbReference>
<evidence type="ECO:0000256" key="5">
    <source>
        <dbReference type="ARBA" id="ARBA00022759"/>
    </source>
</evidence>
<dbReference type="Pfam" id="PF00035">
    <property type="entry name" value="dsrm"/>
    <property type="match status" value="1"/>
</dbReference>
<dbReference type="Proteomes" id="UP001548832">
    <property type="component" value="Unassembled WGS sequence"/>
</dbReference>
<dbReference type="EMBL" id="JBEWSZ010000001">
    <property type="protein sequence ID" value="MET2827664.1"/>
    <property type="molecule type" value="Genomic_DNA"/>
</dbReference>
<dbReference type="PROSITE" id="PS50137">
    <property type="entry name" value="DS_RBD"/>
    <property type="match status" value="1"/>
</dbReference>
<reference evidence="11 12" key="1">
    <citation type="submission" date="2024-06" db="EMBL/GenBank/DDBJ databases">
        <authorList>
            <person name="Kim D.-U."/>
        </authorList>
    </citation>
    <scope>NUCLEOTIDE SEQUENCE [LARGE SCALE GENOMIC DNA]</scope>
    <source>
        <strain evidence="11 12">KACC15460</strain>
    </source>
</reference>
<comment type="similarity">
    <text evidence="2">Belongs to the ribonuclease III family.</text>
</comment>
<dbReference type="RefSeq" id="WP_227349534.1">
    <property type="nucleotide sequence ID" value="NZ_JBEWSZ010000001.1"/>
</dbReference>
<dbReference type="PROSITE" id="PS50142">
    <property type="entry name" value="RNASE_3_2"/>
    <property type="match status" value="1"/>
</dbReference>
<feature type="domain" description="RNase III" evidence="10">
    <location>
        <begin position="12"/>
        <end position="138"/>
    </location>
</feature>
<evidence type="ECO:0000259" key="9">
    <source>
        <dbReference type="PROSITE" id="PS50137"/>
    </source>
</evidence>
<comment type="catalytic activity">
    <reaction evidence="1 8">
        <text>Endonucleolytic cleavage to 5'-phosphomonoester.</text>
        <dbReference type="EC" id="3.1.26.3"/>
    </reaction>
</comment>
<keyword evidence="3 8" id="KW-0507">mRNA processing</keyword>